<reference evidence="2 3" key="1">
    <citation type="submission" date="2024-09" db="EMBL/GenBank/DDBJ databases">
        <title>Chromosome-scale assembly of Riccia fluitans.</title>
        <authorList>
            <person name="Paukszto L."/>
            <person name="Sawicki J."/>
            <person name="Karawczyk K."/>
            <person name="Piernik-Szablinska J."/>
            <person name="Szczecinska M."/>
            <person name="Mazdziarz M."/>
        </authorList>
    </citation>
    <scope>NUCLEOTIDE SEQUENCE [LARGE SCALE GENOMIC DNA]</scope>
    <source>
        <strain evidence="2">Rf_01</strain>
        <tissue evidence="2">Aerial parts of the thallus</tissue>
    </source>
</reference>
<evidence type="ECO:0000313" key="3">
    <source>
        <dbReference type="Proteomes" id="UP001605036"/>
    </source>
</evidence>
<sequence length="77" mass="8488">MKVFFAFSVYFRLVLRTVPSFSVDAKRSAASAKIKSDIDRGSYLVLGKTDSIFICGLDFEQGQPDLIAKLPVDLING</sequence>
<keyword evidence="1" id="KW-0732">Signal</keyword>
<proteinExistence type="predicted"/>
<evidence type="ECO:0000313" key="2">
    <source>
        <dbReference type="EMBL" id="KAL2622939.1"/>
    </source>
</evidence>
<dbReference type="AlphaFoldDB" id="A0ABD1YBX3"/>
<keyword evidence="3" id="KW-1185">Reference proteome</keyword>
<gene>
    <name evidence="2" type="ORF">R1flu_003144</name>
</gene>
<feature type="signal peptide" evidence="1">
    <location>
        <begin position="1"/>
        <end position="16"/>
    </location>
</feature>
<name>A0ABD1YBX3_9MARC</name>
<dbReference type="EMBL" id="JBHFFA010000006">
    <property type="protein sequence ID" value="KAL2622939.1"/>
    <property type="molecule type" value="Genomic_DNA"/>
</dbReference>
<comment type="caution">
    <text evidence="2">The sequence shown here is derived from an EMBL/GenBank/DDBJ whole genome shotgun (WGS) entry which is preliminary data.</text>
</comment>
<dbReference type="Proteomes" id="UP001605036">
    <property type="component" value="Unassembled WGS sequence"/>
</dbReference>
<organism evidence="2 3">
    <name type="scientific">Riccia fluitans</name>
    <dbReference type="NCBI Taxonomy" id="41844"/>
    <lineage>
        <taxon>Eukaryota</taxon>
        <taxon>Viridiplantae</taxon>
        <taxon>Streptophyta</taxon>
        <taxon>Embryophyta</taxon>
        <taxon>Marchantiophyta</taxon>
        <taxon>Marchantiopsida</taxon>
        <taxon>Marchantiidae</taxon>
        <taxon>Marchantiales</taxon>
        <taxon>Ricciaceae</taxon>
        <taxon>Riccia</taxon>
    </lineage>
</organism>
<accession>A0ABD1YBX3</accession>
<evidence type="ECO:0000256" key="1">
    <source>
        <dbReference type="SAM" id="SignalP"/>
    </source>
</evidence>
<protein>
    <submittedName>
        <fullName evidence="2">Uncharacterized protein</fullName>
    </submittedName>
</protein>
<feature type="chain" id="PRO_5044837263" evidence="1">
    <location>
        <begin position="17"/>
        <end position="77"/>
    </location>
</feature>